<feature type="compositionally biased region" description="Pro residues" evidence="4">
    <location>
        <begin position="179"/>
        <end position="201"/>
    </location>
</feature>
<dbReference type="PROSITE" id="PS50102">
    <property type="entry name" value="RRM"/>
    <property type="match status" value="1"/>
</dbReference>
<evidence type="ECO:0000313" key="6">
    <source>
        <dbReference type="EMBL" id="CAJ1399922.1"/>
    </source>
</evidence>
<keyword evidence="7" id="KW-1185">Reference proteome</keyword>
<dbReference type="EMBL" id="CAUJNA010003352">
    <property type="protein sequence ID" value="CAJ1399922.1"/>
    <property type="molecule type" value="Genomic_DNA"/>
</dbReference>
<dbReference type="Pfam" id="PF00076">
    <property type="entry name" value="RRM_1"/>
    <property type="match status" value="1"/>
</dbReference>
<dbReference type="CDD" id="cd00590">
    <property type="entry name" value="RRM_SF"/>
    <property type="match status" value="1"/>
</dbReference>
<dbReference type="GO" id="GO:0003729">
    <property type="term" value="F:mRNA binding"/>
    <property type="evidence" value="ECO:0007669"/>
    <property type="project" value="TreeGrafter"/>
</dbReference>
<dbReference type="InterPro" id="IPR035979">
    <property type="entry name" value="RBD_domain_sf"/>
</dbReference>
<dbReference type="InterPro" id="IPR002343">
    <property type="entry name" value="Hud_Sxl_RNA"/>
</dbReference>
<name>A0AA36NAC6_9DINO</name>
<proteinExistence type="predicted"/>
<dbReference type="InterPro" id="IPR000504">
    <property type="entry name" value="RRM_dom"/>
</dbReference>
<organism evidence="6 7">
    <name type="scientific">Effrenium voratum</name>
    <dbReference type="NCBI Taxonomy" id="2562239"/>
    <lineage>
        <taxon>Eukaryota</taxon>
        <taxon>Sar</taxon>
        <taxon>Alveolata</taxon>
        <taxon>Dinophyceae</taxon>
        <taxon>Suessiales</taxon>
        <taxon>Symbiodiniaceae</taxon>
        <taxon>Effrenium</taxon>
    </lineage>
</organism>
<evidence type="ECO:0000259" key="5">
    <source>
        <dbReference type="PROSITE" id="PS50102"/>
    </source>
</evidence>
<keyword evidence="1" id="KW-0677">Repeat</keyword>
<dbReference type="InterPro" id="IPR050502">
    <property type="entry name" value="Euk_RNA-bind_prot"/>
</dbReference>
<dbReference type="Gene3D" id="3.30.70.330">
    <property type="match status" value="1"/>
</dbReference>
<sequence length="247" mass="25794">MQTAVVRMGSSEQAGAAVAELNGLEMGANSRLAVSLAKNSDAEPSEKLRVSGLPSEATAGFLRQLFGPFGKILDVKLSEENLASGRSAMVRMSSMAGASLAIAGLNGQTLDGSELPLHVRFYQPLDAIGGNGGVQGRPAHRDNRWPEKRRFPRERGTPPPMRPAWNRSAPPAAALGAFPVPPPPSGPPPAGQWCPPLPPAPLRQRLPAPVAPSPSPAVMPTGQARPSVRPTRTPKPSSRLPGAASDE</sequence>
<dbReference type="PANTHER" id="PTHR48025:SF1">
    <property type="entry name" value="RRM DOMAIN-CONTAINING PROTEIN"/>
    <property type="match status" value="1"/>
</dbReference>
<keyword evidence="2 3" id="KW-0694">RNA-binding</keyword>
<evidence type="ECO:0000313" key="7">
    <source>
        <dbReference type="Proteomes" id="UP001178507"/>
    </source>
</evidence>
<evidence type="ECO:0000256" key="2">
    <source>
        <dbReference type="ARBA" id="ARBA00022884"/>
    </source>
</evidence>
<feature type="compositionally biased region" description="Basic and acidic residues" evidence="4">
    <location>
        <begin position="139"/>
        <end position="156"/>
    </location>
</feature>
<dbReference type="GO" id="GO:0005634">
    <property type="term" value="C:nucleus"/>
    <property type="evidence" value="ECO:0007669"/>
    <property type="project" value="TreeGrafter"/>
</dbReference>
<comment type="caution">
    <text evidence="6">The sequence shown here is derived from an EMBL/GenBank/DDBJ whole genome shotgun (WGS) entry which is preliminary data.</text>
</comment>
<protein>
    <recommendedName>
        <fullName evidence="5">RRM domain-containing protein</fullName>
    </recommendedName>
</protein>
<gene>
    <name evidence="6" type="ORF">EVOR1521_LOCUS23373</name>
</gene>
<evidence type="ECO:0000256" key="4">
    <source>
        <dbReference type="SAM" id="MobiDB-lite"/>
    </source>
</evidence>
<evidence type="ECO:0000256" key="1">
    <source>
        <dbReference type="ARBA" id="ARBA00022737"/>
    </source>
</evidence>
<dbReference type="Proteomes" id="UP001178507">
    <property type="component" value="Unassembled WGS sequence"/>
</dbReference>
<feature type="compositionally biased region" description="Low complexity" evidence="4">
    <location>
        <begin position="169"/>
        <end position="178"/>
    </location>
</feature>
<reference evidence="6" key="1">
    <citation type="submission" date="2023-08" db="EMBL/GenBank/DDBJ databases">
        <authorList>
            <person name="Chen Y."/>
            <person name="Shah S."/>
            <person name="Dougan E. K."/>
            <person name="Thang M."/>
            <person name="Chan C."/>
        </authorList>
    </citation>
    <scope>NUCLEOTIDE SEQUENCE</scope>
</reference>
<dbReference type="AlphaFoldDB" id="A0AA36NAC6"/>
<feature type="region of interest" description="Disordered" evidence="4">
    <location>
        <begin position="129"/>
        <end position="247"/>
    </location>
</feature>
<dbReference type="SMART" id="SM00360">
    <property type="entry name" value="RRM"/>
    <property type="match status" value="1"/>
</dbReference>
<dbReference type="InterPro" id="IPR012677">
    <property type="entry name" value="Nucleotide-bd_a/b_plait_sf"/>
</dbReference>
<dbReference type="GO" id="GO:1990904">
    <property type="term" value="C:ribonucleoprotein complex"/>
    <property type="evidence" value="ECO:0007669"/>
    <property type="project" value="InterPro"/>
</dbReference>
<accession>A0AA36NAC6</accession>
<dbReference type="PANTHER" id="PTHR48025">
    <property type="entry name" value="OS02G0815200 PROTEIN"/>
    <property type="match status" value="1"/>
</dbReference>
<dbReference type="Pfam" id="PF13893">
    <property type="entry name" value="RRM_5"/>
    <property type="match status" value="1"/>
</dbReference>
<dbReference type="PRINTS" id="PR00961">
    <property type="entry name" value="HUDSXLRNA"/>
</dbReference>
<feature type="domain" description="RRM" evidence="5">
    <location>
        <begin position="46"/>
        <end position="124"/>
    </location>
</feature>
<evidence type="ECO:0000256" key="3">
    <source>
        <dbReference type="PROSITE-ProRule" id="PRU00176"/>
    </source>
</evidence>
<dbReference type="SUPFAM" id="SSF54928">
    <property type="entry name" value="RNA-binding domain, RBD"/>
    <property type="match status" value="1"/>
</dbReference>